<evidence type="ECO:0000313" key="9">
    <source>
        <dbReference type="EMBL" id="MBB3118033.1"/>
    </source>
</evidence>
<feature type="domain" description="Methyl-accepting transducer" evidence="7">
    <location>
        <begin position="271"/>
        <end position="500"/>
    </location>
</feature>
<evidence type="ECO:0000256" key="4">
    <source>
        <dbReference type="PROSITE-ProRule" id="PRU00284"/>
    </source>
</evidence>
<accession>A0A7W5B7M2</accession>
<sequence>MRLSDFGIRQKLYFGFGAVGLILALLLGSAYTNLSRLDEANGWNNHTHEVIAETQFLLESLLNMETGERGFALTGDEAALAPLSAGQAAFKTHLAKTRSLTADNAQQQERLGRLEQAQAEWFANAVQPVLTLRRAATDQAGLEAVLAFEKAGKGRAGMDGMRALLSDIGGAEQGLLEQRARDALALQRLTNNTLLFGGLLAVGLAMLLARMLSRAIVPPLEQAVAIARQVAAGDLSGTIRAESRDETGQMMLALAEMKQSLLNIVGEVRKGTDTIATATGEIARGNQDLSARTEQQASSLEETASSMEELTGTVRQNADNARAANQLASAASDVARKGGAVVNQVVGTMDAIKASSSNVVDIIGVIDSIAFQTNILALNAAVEAARAGEQGRGFAVVATEVRNLAQRSATAAKEIKALIDDSVSKVEDGSRLVNQAGETMAELVASVERVTTIIEDIASASSQQIGGIEQINAAITQMDTVTQQNAALVEQAAAAAEALQEQASNQSQVVSVFRLDEALLAHAAVHRPSAPRPAAAIAGRKAPARKALAGTGARRAAHPEAGARAKTAAAAKPAADDWEEF</sequence>
<comment type="caution">
    <text evidence="9">The sequence shown here is derived from an EMBL/GenBank/DDBJ whole genome shotgun (WGS) entry which is preliminary data.</text>
</comment>
<feature type="region of interest" description="Disordered" evidence="5">
    <location>
        <begin position="530"/>
        <end position="581"/>
    </location>
</feature>
<evidence type="ECO:0000256" key="2">
    <source>
        <dbReference type="ARBA" id="ARBA00022481"/>
    </source>
</evidence>
<protein>
    <submittedName>
        <fullName evidence="9">Methyl-accepting chemotaxis protein</fullName>
    </submittedName>
</protein>
<dbReference type="PROSITE" id="PS50111">
    <property type="entry name" value="CHEMOTAXIS_TRANSDUC_2"/>
    <property type="match status" value="1"/>
</dbReference>
<dbReference type="InterPro" id="IPR051310">
    <property type="entry name" value="MCP_chemotaxis"/>
</dbReference>
<gene>
    <name evidence="9" type="ORF">FHS03_001059</name>
</gene>
<evidence type="ECO:0000256" key="1">
    <source>
        <dbReference type="ARBA" id="ARBA00004370"/>
    </source>
</evidence>
<dbReference type="SMART" id="SM00283">
    <property type="entry name" value="MA"/>
    <property type="match status" value="1"/>
</dbReference>
<comment type="subcellular location">
    <subcellularLocation>
        <location evidence="1">Membrane</location>
    </subcellularLocation>
</comment>
<dbReference type="Gene3D" id="1.10.287.950">
    <property type="entry name" value="Methyl-accepting chemotaxis protein"/>
    <property type="match status" value="1"/>
</dbReference>
<dbReference type="Pfam" id="PF05227">
    <property type="entry name" value="CHASE3"/>
    <property type="match status" value="1"/>
</dbReference>
<dbReference type="InterPro" id="IPR007891">
    <property type="entry name" value="CHASE3"/>
</dbReference>
<evidence type="ECO:0000256" key="3">
    <source>
        <dbReference type="ARBA" id="ARBA00029447"/>
    </source>
</evidence>
<dbReference type="PROSITE" id="PS50885">
    <property type="entry name" value="HAMP"/>
    <property type="match status" value="1"/>
</dbReference>
<keyword evidence="2" id="KW-0488">Methylation</keyword>
<keyword evidence="4" id="KW-0807">Transducer</keyword>
<dbReference type="SMART" id="SM00304">
    <property type="entry name" value="HAMP"/>
    <property type="match status" value="1"/>
</dbReference>
<dbReference type="Pfam" id="PF00015">
    <property type="entry name" value="MCPsignal"/>
    <property type="match status" value="1"/>
</dbReference>
<reference evidence="9 10" key="1">
    <citation type="submission" date="2020-08" db="EMBL/GenBank/DDBJ databases">
        <title>Genomic Encyclopedia of Type Strains, Phase III (KMG-III): the genomes of soil and plant-associated and newly described type strains.</title>
        <authorList>
            <person name="Whitman W."/>
        </authorList>
    </citation>
    <scope>NUCLEOTIDE SEQUENCE [LARGE SCALE GENOMIC DNA]</scope>
    <source>
        <strain evidence="9 10">CECT 8897</strain>
    </source>
</reference>
<dbReference type="PRINTS" id="PR00260">
    <property type="entry name" value="CHEMTRNSDUCR"/>
</dbReference>
<dbReference type="EMBL" id="JACHXD010000002">
    <property type="protein sequence ID" value="MBB3118033.1"/>
    <property type="molecule type" value="Genomic_DNA"/>
</dbReference>
<feature type="transmembrane region" description="Helical" evidence="6">
    <location>
        <begin position="12"/>
        <end position="31"/>
    </location>
</feature>
<dbReference type="GO" id="GO:0006935">
    <property type="term" value="P:chemotaxis"/>
    <property type="evidence" value="ECO:0007669"/>
    <property type="project" value="InterPro"/>
</dbReference>
<comment type="similarity">
    <text evidence="3">Belongs to the methyl-accepting chemotaxis (MCP) protein family.</text>
</comment>
<dbReference type="PANTHER" id="PTHR43531:SF14">
    <property type="entry name" value="METHYL-ACCEPTING CHEMOTAXIS PROTEIN I-RELATED"/>
    <property type="match status" value="1"/>
</dbReference>
<dbReference type="GO" id="GO:0005886">
    <property type="term" value="C:plasma membrane"/>
    <property type="evidence" value="ECO:0007669"/>
    <property type="project" value="TreeGrafter"/>
</dbReference>
<evidence type="ECO:0000256" key="5">
    <source>
        <dbReference type="SAM" id="MobiDB-lite"/>
    </source>
</evidence>
<keyword evidence="6" id="KW-0812">Transmembrane</keyword>
<dbReference type="AlphaFoldDB" id="A0A7W5B7M2"/>
<dbReference type="GO" id="GO:0004888">
    <property type="term" value="F:transmembrane signaling receptor activity"/>
    <property type="evidence" value="ECO:0007669"/>
    <property type="project" value="InterPro"/>
</dbReference>
<feature type="compositionally biased region" description="Low complexity" evidence="5">
    <location>
        <begin position="530"/>
        <end position="547"/>
    </location>
</feature>
<keyword evidence="6" id="KW-0472">Membrane</keyword>
<feature type="domain" description="HAMP" evidence="8">
    <location>
        <begin position="214"/>
        <end position="266"/>
    </location>
</feature>
<evidence type="ECO:0000259" key="8">
    <source>
        <dbReference type="PROSITE" id="PS50885"/>
    </source>
</evidence>
<feature type="compositionally biased region" description="Low complexity" evidence="5">
    <location>
        <begin position="564"/>
        <end position="573"/>
    </location>
</feature>
<dbReference type="SUPFAM" id="SSF58104">
    <property type="entry name" value="Methyl-accepting chemotaxis protein (MCP) signaling domain"/>
    <property type="match status" value="1"/>
</dbReference>
<dbReference type="InterPro" id="IPR003660">
    <property type="entry name" value="HAMP_dom"/>
</dbReference>
<dbReference type="FunFam" id="1.10.287.950:FF:000001">
    <property type="entry name" value="Methyl-accepting chemotaxis sensory transducer"/>
    <property type="match status" value="1"/>
</dbReference>
<dbReference type="CDD" id="cd11386">
    <property type="entry name" value="MCP_signal"/>
    <property type="match status" value="1"/>
</dbReference>
<dbReference type="Pfam" id="PF00672">
    <property type="entry name" value="HAMP"/>
    <property type="match status" value="1"/>
</dbReference>
<evidence type="ECO:0000256" key="6">
    <source>
        <dbReference type="SAM" id="Phobius"/>
    </source>
</evidence>
<keyword evidence="6" id="KW-1133">Transmembrane helix</keyword>
<dbReference type="Proteomes" id="UP000541535">
    <property type="component" value="Unassembled WGS sequence"/>
</dbReference>
<dbReference type="PANTHER" id="PTHR43531">
    <property type="entry name" value="PROTEIN ICFG"/>
    <property type="match status" value="1"/>
</dbReference>
<keyword evidence="10" id="KW-1185">Reference proteome</keyword>
<dbReference type="GO" id="GO:0007165">
    <property type="term" value="P:signal transduction"/>
    <property type="evidence" value="ECO:0007669"/>
    <property type="project" value="UniProtKB-KW"/>
</dbReference>
<name>A0A7W5B7M2_9BURK</name>
<dbReference type="InterPro" id="IPR004090">
    <property type="entry name" value="Chemotax_Me-accpt_rcpt"/>
</dbReference>
<dbReference type="CDD" id="cd19410">
    <property type="entry name" value="HK9-like_sensor"/>
    <property type="match status" value="1"/>
</dbReference>
<evidence type="ECO:0000313" key="10">
    <source>
        <dbReference type="Proteomes" id="UP000541535"/>
    </source>
</evidence>
<dbReference type="CDD" id="cd06225">
    <property type="entry name" value="HAMP"/>
    <property type="match status" value="1"/>
</dbReference>
<organism evidence="9 10">
    <name type="scientific">Pseudoduganella violacea</name>
    <dbReference type="NCBI Taxonomy" id="1715466"/>
    <lineage>
        <taxon>Bacteria</taxon>
        <taxon>Pseudomonadati</taxon>
        <taxon>Pseudomonadota</taxon>
        <taxon>Betaproteobacteria</taxon>
        <taxon>Burkholderiales</taxon>
        <taxon>Oxalobacteraceae</taxon>
        <taxon>Telluria group</taxon>
        <taxon>Pseudoduganella</taxon>
    </lineage>
</organism>
<evidence type="ECO:0000259" key="7">
    <source>
        <dbReference type="PROSITE" id="PS50111"/>
    </source>
</evidence>
<proteinExistence type="inferred from homology"/>
<dbReference type="InterPro" id="IPR004089">
    <property type="entry name" value="MCPsignal_dom"/>
</dbReference>
<dbReference type="RefSeq" id="WP_183439951.1">
    <property type="nucleotide sequence ID" value="NZ_JACHXD010000002.1"/>
</dbReference>